<comment type="caution">
    <text evidence="2">The sequence shown here is derived from an EMBL/GenBank/DDBJ whole genome shotgun (WGS) entry which is preliminary data.</text>
</comment>
<accession>A0A3D9D1F6</accession>
<sequence>MKIIIANIAIILSTSFFNAQQNYKMFTGPLASINKDYEKAGHNVIGTPYFNLNFLSATIGESQDSLPIRYDAYIDQVETLVDDKVYELPKNEKFATLKFKGSNITIVYLKEDNGYFFRLVDGKNQLLKKEKVKVEVVKPSIEPNSTIKDGYSKFERVNPTYFIKTEKNLIKIPKNEKELMSYFPEQKNEIENFIKTNKIKIKQEESMIKLVKFLNSL</sequence>
<protein>
    <recommendedName>
        <fullName evidence="4">DUF4384 domain-containing protein</fullName>
    </recommendedName>
</protein>
<keyword evidence="1" id="KW-0732">Signal</keyword>
<organism evidence="2 3">
    <name type="scientific">Epilithonimonas hispanica</name>
    <dbReference type="NCBI Taxonomy" id="358687"/>
    <lineage>
        <taxon>Bacteria</taxon>
        <taxon>Pseudomonadati</taxon>
        <taxon>Bacteroidota</taxon>
        <taxon>Flavobacteriia</taxon>
        <taxon>Flavobacteriales</taxon>
        <taxon>Weeksellaceae</taxon>
        <taxon>Chryseobacterium group</taxon>
        <taxon>Epilithonimonas</taxon>
    </lineage>
</organism>
<keyword evidence="3" id="KW-1185">Reference proteome</keyword>
<dbReference type="RefSeq" id="WP_116033241.1">
    <property type="nucleotide sequence ID" value="NZ_JBHLVV010000029.1"/>
</dbReference>
<evidence type="ECO:0000313" key="3">
    <source>
        <dbReference type="Proteomes" id="UP000256326"/>
    </source>
</evidence>
<gene>
    <name evidence="2" type="ORF">DRF58_04205</name>
</gene>
<feature type="chain" id="PRO_5017542998" description="DUF4384 domain-containing protein" evidence="1">
    <location>
        <begin position="20"/>
        <end position="217"/>
    </location>
</feature>
<dbReference type="AlphaFoldDB" id="A0A3D9D1F6"/>
<dbReference type="OrthoDB" id="1262964at2"/>
<feature type="signal peptide" evidence="1">
    <location>
        <begin position="1"/>
        <end position="19"/>
    </location>
</feature>
<proteinExistence type="predicted"/>
<evidence type="ECO:0000313" key="2">
    <source>
        <dbReference type="EMBL" id="REC71843.1"/>
    </source>
</evidence>
<reference evidence="2 3" key="1">
    <citation type="journal article" date="2006" name="Int. J. Syst. Evol. Microbiol.">
        <title>Chryseobacterium hispanicum sp. nov., isolated from the drinking water distribution system of Sevilla, Spain.</title>
        <authorList>
            <person name="Gallego V."/>
            <person name="Garcia M.T."/>
            <person name="Ventosa A."/>
        </authorList>
    </citation>
    <scope>NUCLEOTIDE SEQUENCE [LARGE SCALE GENOMIC DNA]</scope>
    <source>
        <strain evidence="2 3">KCTC 22104</strain>
    </source>
</reference>
<evidence type="ECO:0008006" key="4">
    <source>
        <dbReference type="Google" id="ProtNLM"/>
    </source>
</evidence>
<name>A0A3D9D1F6_9FLAO</name>
<evidence type="ECO:0000256" key="1">
    <source>
        <dbReference type="SAM" id="SignalP"/>
    </source>
</evidence>
<dbReference type="Proteomes" id="UP000256326">
    <property type="component" value="Unassembled WGS sequence"/>
</dbReference>
<dbReference type="EMBL" id="QNUG01000007">
    <property type="protein sequence ID" value="REC71843.1"/>
    <property type="molecule type" value="Genomic_DNA"/>
</dbReference>